<dbReference type="AlphaFoldDB" id="D5EL05"/>
<dbReference type="Pfam" id="PF00801">
    <property type="entry name" value="PKD"/>
    <property type="match status" value="1"/>
</dbReference>
<dbReference type="eggNOG" id="COG2133">
    <property type="taxonomic scope" value="Bacteria"/>
</dbReference>
<dbReference type="KEGG" id="caa:Caka_0078"/>
<dbReference type="Pfam" id="PF11721">
    <property type="entry name" value="Malectin"/>
    <property type="match status" value="1"/>
</dbReference>
<evidence type="ECO:0000256" key="1">
    <source>
        <dbReference type="ARBA" id="ARBA00004115"/>
    </source>
</evidence>
<evidence type="ECO:0000256" key="3">
    <source>
        <dbReference type="ARBA" id="ARBA00022692"/>
    </source>
</evidence>
<keyword evidence="6" id="KW-1133">Transmembrane helix</keyword>
<reference evidence="13 14" key="1">
    <citation type="journal article" date="2010" name="Stand. Genomic Sci.">
        <title>Complete genome sequence of Coraliomargarita akajimensis type strain (04OKA010-24).</title>
        <authorList>
            <person name="Mavromatis K."/>
            <person name="Abt B."/>
            <person name="Brambilla E."/>
            <person name="Lapidus A."/>
            <person name="Copeland A."/>
            <person name="Deshpande S."/>
            <person name="Nolan M."/>
            <person name="Lucas S."/>
            <person name="Tice H."/>
            <person name="Cheng J.F."/>
            <person name="Han C."/>
            <person name="Detter J.C."/>
            <person name="Woyke T."/>
            <person name="Goodwin L."/>
            <person name="Pitluck S."/>
            <person name="Held B."/>
            <person name="Brettin T."/>
            <person name="Tapia R."/>
            <person name="Ivanova N."/>
            <person name="Mikhailova N."/>
            <person name="Pati A."/>
            <person name="Liolios K."/>
            <person name="Chen A."/>
            <person name="Palaniappan K."/>
            <person name="Land M."/>
            <person name="Hauser L."/>
            <person name="Chang Y.J."/>
            <person name="Jeffries C.D."/>
            <person name="Rohde M."/>
            <person name="Goker M."/>
            <person name="Bristow J."/>
            <person name="Eisen J.A."/>
            <person name="Markowitz V."/>
            <person name="Hugenholtz P."/>
            <person name="Klenk H.P."/>
            <person name="Kyrpides N.C."/>
        </authorList>
    </citation>
    <scope>NUCLEOTIDE SEQUENCE [LARGE SCALE GENOMIC DNA]</scope>
    <source>
        <strain evidence="14">DSM 45221 / IAM 15411 / JCM 23193 / KCTC 12865</strain>
    </source>
</reference>
<gene>
    <name evidence="13" type="ordered locus">Caka_0078</name>
</gene>
<dbReference type="CAZy" id="CBM57">
    <property type="family name" value="Carbohydrate-Binding Module Family 57"/>
</dbReference>
<sequence length="632" mass="67185">MMNRSVKLMILAVAAALLVCNLSLEAAKRVAYIYGDVAADGSIPSASASAYDQMLLTDSGNTGLSIFRSMVEGEGYTISQHYDATLVFDQSFLEQYDVILFGLHQRVWTVGEQALLDAWIRKGGGILMYSDSAAGGRFDLVGIGNSTGQTAVNSILSNYGMQVAVDQGGGTRSYKASVDTTSPIVYGELVFEGEGVSPVAVDPTGIAEVLIPLDPANRVGGSNLSVGTSGISIANPDWAVIGQATVGAGHVIAIFDRQPLWNNGPGSDIEKADNAEILRRIVRYLARDYGNSTEWLDLELISSDPEDFRVAYRQWLGGTGTDGFDYIARNNRFALYQRGDLQDGDWRMEAGLVDLLTSTPVGDGESERVTLRLFPDANADTWFARVAVEAVEYVALPTVEAGQDQWIQSGGSAWLQATVDNADTVTWSKLSGPGTVSFNNSGLAQTTATVSASGTYELKVVVSNTGGSVEDTLHLTVVDAADVAIAINCGGVAYSGQNGFSYAADVHFDGGGVDAFPGNAVSGTDDDLLYNYARSKNSTFSGYSIPVPNGNYRVLLQFAETFFTADNSRVFDLSVEGQLKLDDLDLHAAAPGKWVAYDRVFAATVSDGVLDIDVAASKNNPLISAIVVIEQP</sequence>
<evidence type="ECO:0000256" key="7">
    <source>
        <dbReference type="ARBA" id="ARBA00023136"/>
    </source>
</evidence>
<dbReference type="OrthoDB" id="194430at2"/>
<comment type="similarity">
    <text evidence="2">Belongs to the malectin family.</text>
</comment>
<keyword evidence="4 10" id="KW-0732">Signal</keyword>
<dbReference type="Gene3D" id="2.60.40.10">
    <property type="entry name" value="Immunoglobulins"/>
    <property type="match status" value="1"/>
</dbReference>
<evidence type="ECO:0000259" key="11">
    <source>
        <dbReference type="Pfam" id="PF00801"/>
    </source>
</evidence>
<keyword evidence="9" id="KW-0119">Carbohydrate metabolism</keyword>
<keyword evidence="7" id="KW-0472">Membrane</keyword>
<dbReference type="GO" id="GO:0030246">
    <property type="term" value="F:carbohydrate binding"/>
    <property type="evidence" value="ECO:0007669"/>
    <property type="project" value="InterPro"/>
</dbReference>
<evidence type="ECO:0000313" key="13">
    <source>
        <dbReference type="EMBL" id="ADE53107.1"/>
    </source>
</evidence>
<comment type="subcellular location">
    <subcellularLocation>
        <location evidence="1">Endoplasmic reticulum membrane</location>
        <topology evidence="1">Single-pass type I membrane protein</topology>
    </subcellularLocation>
</comment>
<evidence type="ECO:0000256" key="2">
    <source>
        <dbReference type="ARBA" id="ARBA00009141"/>
    </source>
</evidence>
<dbReference type="Proteomes" id="UP000000925">
    <property type="component" value="Chromosome"/>
</dbReference>
<accession>D5EL05</accession>
<evidence type="ECO:0000256" key="5">
    <source>
        <dbReference type="ARBA" id="ARBA00022824"/>
    </source>
</evidence>
<protein>
    <submittedName>
        <fullName evidence="13">Uncharacterized protein</fullName>
    </submittedName>
</protein>
<keyword evidence="5" id="KW-0256">Endoplasmic reticulum</keyword>
<dbReference type="InterPro" id="IPR029062">
    <property type="entry name" value="Class_I_gatase-like"/>
</dbReference>
<evidence type="ECO:0000259" key="12">
    <source>
        <dbReference type="Pfam" id="PF11721"/>
    </source>
</evidence>
<organism evidence="13 14">
    <name type="scientific">Coraliomargarita akajimensis (strain DSM 45221 / IAM 15411 / JCM 23193 / KCTC 12865 / 04OKA010-24)</name>
    <dbReference type="NCBI Taxonomy" id="583355"/>
    <lineage>
        <taxon>Bacteria</taxon>
        <taxon>Pseudomonadati</taxon>
        <taxon>Verrucomicrobiota</taxon>
        <taxon>Opitutia</taxon>
        <taxon>Puniceicoccales</taxon>
        <taxon>Coraliomargaritaceae</taxon>
        <taxon>Coraliomargarita</taxon>
    </lineage>
</organism>
<feature type="signal peptide" evidence="10">
    <location>
        <begin position="1"/>
        <end position="26"/>
    </location>
</feature>
<dbReference type="InterPro" id="IPR008979">
    <property type="entry name" value="Galactose-bd-like_sf"/>
</dbReference>
<feature type="domain" description="Malectin" evidence="12">
    <location>
        <begin position="484"/>
        <end position="626"/>
    </location>
</feature>
<dbReference type="HOGENOM" id="CLU_432590_0_0_0"/>
<dbReference type="InterPro" id="IPR013783">
    <property type="entry name" value="Ig-like_fold"/>
</dbReference>
<evidence type="ECO:0000256" key="10">
    <source>
        <dbReference type="SAM" id="SignalP"/>
    </source>
</evidence>
<dbReference type="STRING" id="583355.Caka_0078"/>
<dbReference type="RefSeq" id="WP_013041833.1">
    <property type="nucleotide sequence ID" value="NC_014008.1"/>
</dbReference>
<feature type="domain" description="PKD" evidence="11">
    <location>
        <begin position="402"/>
        <end position="477"/>
    </location>
</feature>
<keyword evidence="8" id="KW-0325">Glycoprotein</keyword>
<name>D5EL05_CORAD</name>
<dbReference type="EMBL" id="CP001998">
    <property type="protein sequence ID" value="ADE53107.1"/>
    <property type="molecule type" value="Genomic_DNA"/>
</dbReference>
<evidence type="ECO:0000256" key="6">
    <source>
        <dbReference type="ARBA" id="ARBA00022989"/>
    </source>
</evidence>
<evidence type="ECO:0000256" key="9">
    <source>
        <dbReference type="ARBA" id="ARBA00023277"/>
    </source>
</evidence>
<dbReference type="SUPFAM" id="SSF49785">
    <property type="entry name" value="Galactose-binding domain-like"/>
    <property type="match status" value="1"/>
</dbReference>
<feature type="chain" id="PRO_5003071564" evidence="10">
    <location>
        <begin position="27"/>
        <end position="632"/>
    </location>
</feature>
<dbReference type="SUPFAM" id="SSF52317">
    <property type="entry name" value="Class I glutamine amidotransferase-like"/>
    <property type="match status" value="1"/>
</dbReference>
<dbReference type="PANTHER" id="PTHR13460">
    <property type="match status" value="1"/>
</dbReference>
<evidence type="ECO:0000256" key="8">
    <source>
        <dbReference type="ARBA" id="ARBA00023180"/>
    </source>
</evidence>
<dbReference type="InterPro" id="IPR000601">
    <property type="entry name" value="PKD_dom"/>
</dbReference>
<dbReference type="InterPro" id="IPR021720">
    <property type="entry name" value="Malectin_dom"/>
</dbReference>
<proteinExistence type="inferred from homology"/>
<evidence type="ECO:0000256" key="4">
    <source>
        <dbReference type="ARBA" id="ARBA00022729"/>
    </source>
</evidence>
<dbReference type="InterPro" id="IPR039155">
    <property type="entry name" value="MLEC"/>
</dbReference>
<dbReference type="PANTHER" id="PTHR13460:SF0">
    <property type="entry name" value="MALECTIN"/>
    <property type="match status" value="1"/>
</dbReference>
<keyword evidence="3" id="KW-0812">Transmembrane</keyword>
<keyword evidence="14" id="KW-1185">Reference proteome</keyword>
<dbReference type="GO" id="GO:0016020">
    <property type="term" value="C:membrane"/>
    <property type="evidence" value="ECO:0007669"/>
    <property type="project" value="TreeGrafter"/>
</dbReference>
<evidence type="ECO:0000313" key="14">
    <source>
        <dbReference type="Proteomes" id="UP000000925"/>
    </source>
</evidence>
<dbReference type="Gene3D" id="2.60.120.430">
    <property type="entry name" value="Galactose-binding lectin"/>
    <property type="match status" value="1"/>
</dbReference>